<evidence type="ECO:0000256" key="3">
    <source>
        <dbReference type="ARBA" id="ARBA00023163"/>
    </source>
</evidence>
<dbReference type="InterPro" id="IPR023187">
    <property type="entry name" value="Tscrpt_reg_MarR-type_CS"/>
</dbReference>
<evidence type="ECO:0000259" key="4">
    <source>
        <dbReference type="PROSITE" id="PS50995"/>
    </source>
</evidence>
<dbReference type="InterPro" id="IPR039422">
    <property type="entry name" value="MarR/SlyA-like"/>
</dbReference>
<proteinExistence type="predicted"/>
<reference evidence="5 6" key="1">
    <citation type="submission" date="2022-01" db="EMBL/GenBank/DDBJ databases">
        <title>Maritalea mediterranea sp. nov., isolated from marine plastic residues from the Malva-rosa beach (Valencia, Spain).</title>
        <authorList>
            <person name="Vidal-Verdu A."/>
            <person name="Molina-Menor E."/>
            <person name="Pascual J."/>
            <person name="Pereto J."/>
            <person name="Porcar M."/>
        </authorList>
    </citation>
    <scope>NUCLEOTIDE SEQUENCE [LARGE SCALE GENOMIC DNA]</scope>
    <source>
        <strain evidence="5 6">P4.10X</strain>
    </source>
</reference>
<dbReference type="NCBIfam" id="TIGR02337">
    <property type="entry name" value="HpaR"/>
    <property type="match status" value="1"/>
</dbReference>
<accession>A0ABS9E2U8</accession>
<feature type="domain" description="HTH marR-type" evidence="4">
    <location>
        <begin position="7"/>
        <end position="139"/>
    </location>
</feature>
<dbReference type="PRINTS" id="PR00598">
    <property type="entry name" value="HTHMARR"/>
</dbReference>
<name>A0ABS9E2U8_9HYPH</name>
<keyword evidence="6" id="KW-1185">Reference proteome</keyword>
<evidence type="ECO:0000313" key="5">
    <source>
        <dbReference type="EMBL" id="MCF4097142.1"/>
    </source>
</evidence>
<dbReference type="InterPro" id="IPR012712">
    <property type="entry name" value="HpaR/FarR"/>
</dbReference>
<dbReference type="Proteomes" id="UP001201217">
    <property type="component" value="Unassembled WGS sequence"/>
</dbReference>
<evidence type="ECO:0000256" key="1">
    <source>
        <dbReference type="ARBA" id="ARBA00023015"/>
    </source>
</evidence>
<evidence type="ECO:0000256" key="2">
    <source>
        <dbReference type="ARBA" id="ARBA00023125"/>
    </source>
</evidence>
<dbReference type="EMBL" id="JAKGTI010000001">
    <property type="protein sequence ID" value="MCF4097142.1"/>
    <property type="molecule type" value="Genomic_DNA"/>
</dbReference>
<organism evidence="5 6">
    <name type="scientific">Maritalea mediterranea</name>
    <dbReference type="NCBI Taxonomy" id="2909667"/>
    <lineage>
        <taxon>Bacteria</taxon>
        <taxon>Pseudomonadati</taxon>
        <taxon>Pseudomonadota</taxon>
        <taxon>Alphaproteobacteria</taxon>
        <taxon>Hyphomicrobiales</taxon>
        <taxon>Devosiaceae</taxon>
        <taxon>Maritalea</taxon>
    </lineage>
</organism>
<gene>
    <name evidence="5" type="primary">hpaR</name>
    <name evidence="5" type="ORF">L1I42_01405</name>
</gene>
<dbReference type="PROSITE" id="PS01117">
    <property type="entry name" value="HTH_MARR_1"/>
    <property type="match status" value="1"/>
</dbReference>
<dbReference type="Pfam" id="PF01047">
    <property type="entry name" value="MarR"/>
    <property type="match status" value="1"/>
</dbReference>
<sequence>MFPQSTRRSLPMALLRARESVMSHFRPMLAAHNVTEQQWRVLRVVNEGGPLDATEVAKRTSVLAPSLTRIIKTLEDRGFIMRRRADEDGRRAVLSITEEGKSFIADISPEQRRIYKALEEKYGVERIEQLLDLLEEFVDE</sequence>
<protein>
    <submittedName>
        <fullName evidence="5">Homoprotocatechuate degradation operon regulator HpaR</fullName>
    </submittedName>
</protein>
<keyword evidence="3" id="KW-0804">Transcription</keyword>
<keyword evidence="1" id="KW-0805">Transcription regulation</keyword>
<dbReference type="PROSITE" id="PS50995">
    <property type="entry name" value="HTH_MARR_2"/>
    <property type="match status" value="1"/>
</dbReference>
<keyword evidence="2" id="KW-0238">DNA-binding</keyword>
<dbReference type="SMART" id="SM00347">
    <property type="entry name" value="HTH_MARR"/>
    <property type="match status" value="1"/>
</dbReference>
<dbReference type="InterPro" id="IPR000835">
    <property type="entry name" value="HTH_MarR-typ"/>
</dbReference>
<dbReference type="InterPro" id="IPR036390">
    <property type="entry name" value="WH_DNA-bd_sf"/>
</dbReference>
<dbReference type="PANTHER" id="PTHR33164:SF13">
    <property type="entry name" value="4-HYDROXYPHENYLACETATE CATABOLISM PROTEIN"/>
    <property type="match status" value="1"/>
</dbReference>
<dbReference type="InterPro" id="IPR036388">
    <property type="entry name" value="WH-like_DNA-bd_sf"/>
</dbReference>
<dbReference type="Gene3D" id="1.10.10.10">
    <property type="entry name" value="Winged helix-like DNA-binding domain superfamily/Winged helix DNA-binding domain"/>
    <property type="match status" value="1"/>
</dbReference>
<dbReference type="SUPFAM" id="SSF46785">
    <property type="entry name" value="Winged helix' DNA-binding domain"/>
    <property type="match status" value="1"/>
</dbReference>
<dbReference type="PANTHER" id="PTHR33164">
    <property type="entry name" value="TRANSCRIPTIONAL REGULATOR, MARR FAMILY"/>
    <property type="match status" value="1"/>
</dbReference>
<evidence type="ECO:0000313" key="6">
    <source>
        <dbReference type="Proteomes" id="UP001201217"/>
    </source>
</evidence>
<comment type="caution">
    <text evidence="5">The sequence shown here is derived from an EMBL/GenBank/DDBJ whole genome shotgun (WGS) entry which is preliminary data.</text>
</comment>